<dbReference type="EMBL" id="CAJNBJ010000017">
    <property type="protein sequence ID" value="CAE6770600.1"/>
    <property type="molecule type" value="Genomic_DNA"/>
</dbReference>
<feature type="compositionally biased region" description="Basic and acidic residues" evidence="1">
    <location>
        <begin position="10"/>
        <end position="23"/>
    </location>
</feature>
<evidence type="ECO:0000256" key="2">
    <source>
        <dbReference type="SAM" id="Phobius"/>
    </source>
</evidence>
<protein>
    <submittedName>
        <fullName evidence="3">Uncharacterized protein</fullName>
    </submittedName>
</protein>
<gene>
    <name evidence="3" type="ORF">NSPZN2_40265</name>
</gene>
<evidence type="ECO:0000256" key="1">
    <source>
        <dbReference type="SAM" id="MobiDB-lite"/>
    </source>
</evidence>
<feature type="region of interest" description="Disordered" evidence="1">
    <location>
        <begin position="1"/>
        <end position="23"/>
    </location>
</feature>
<feature type="transmembrane region" description="Helical" evidence="2">
    <location>
        <begin position="33"/>
        <end position="54"/>
    </location>
</feature>
<keyword evidence="2" id="KW-0812">Transmembrane</keyword>
<proteinExistence type="predicted"/>
<reference evidence="3 4" key="1">
    <citation type="submission" date="2021-02" db="EMBL/GenBank/DDBJ databases">
        <authorList>
            <person name="Han P."/>
        </authorList>
    </citation>
    <scope>NUCLEOTIDE SEQUENCE [LARGE SCALE GENOMIC DNA]</scope>
    <source>
        <strain evidence="3">Candidatus Nitrospira sp. ZN2</strain>
    </source>
</reference>
<evidence type="ECO:0000313" key="4">
    <source>
        <dbReference type="Proteomes" id="UP000675880"/>
    </source>
</evidence>
<sequence length="204" mass="22340">MKSAAAEANCEEKRADQLADQMQEKREARARRLTIFGVLGGGLVGILSGGLAAVDPSSMAGGLAAIAAGVVASAFGAAALFDDPRYDFQHGRNLLREVWEGPDEPSLFPQSVWRFLNRPLRDDPAQRSLRETLIARWHQDGRLGKAGSDTERRRMALFFGRGGSYDIEDLRARAAMMDLLEAEVDLMSHDLERLMQNTLSLGAP</sequence>
<dbReference type="Proteomes" id="UP000675880">
    <property type="component" value="Unassembled WGS sequence"/>
</dbReference>
<organism evidence="3 4">
    <name type="scientific">Nitrospira defluvii</name>
    <dbReference type="NCBI Taxonomy" id="330214"/>
    <lineage>
        <taxon>Bacteria</taxon>
        <taxon>Pseudomonadati</taxon>
        <taxon>Nitrospirota</taxon>
        <taxon>Nitrospiria</taxon>
        <taxon>Nitrospirales</taxon>
        <taxon>Nitrospiraceae</taxon>
        <taxon>Nitrospira</taxon>
    </lineage>
</organism>
<keyword evidence="4" id="KW-1185">Reference proteome</keyword>
<keyword evidence="2" id="KW-1133">Transmembrane helix</keyword>
<accession>A0ABM8RT87</accession>
<keyword evidence="2" id="KW-0472">Membrane</keyword>
<feature type="transmembrane region" description="Helical" evidence="2">
    <location>
        <begin position="60"/>
        <end position="81"/>
    </location>
</feature>
<comment type="caution">
    <text evidence="3">The sequence shown here is derived from an EMBL/GenBank/DDBJ whole genome shotgun (WGS) entry which is preliminary data.</text>
</comment>
<name>A0ABM8RT87_9BACT</name>
<evidence type="ECO:0000313" key="3">
    <source>
        <dbReference type="EMBL" id="CAE6770600.1"/>
    </source>
</evidence>